<dbReference type="Proteomes" id="UP000266183">
    <property type="component" value="Chromosome"/>
</dbReference>
<keyword evidence="8" id="KW-1185">Reference proteome</keyword>
<dbReference type="InterPro" id="IPR058647">
    <property type="entry name" value="BSH_CzcB-like"/>
</dbReference>
<dbReference type="Gene3D" id="2.40.50.100">
    <property type="match status" value="1"/>
</dbReference>
<evidence type="ECO:0000259" key="6">
    <source>
        <dbReference type="Pfam" id="PF25990"/>
    </source>
</evidence>
<dbReference type="PANTHER" id="PTHR30469:SF11">
    <property type="entry name" value="BLL4320 PROTEIN"/>
    <property type="match status" value="1"/>
</dbReference>
<dbReference type="Pfam" id="PF25973">
    <property type="entry name" value="BSH_CzcB"/>
    <property type="match status" value="1"/>
</dbReference>
<dbReference type="AlphaFoldDB" id="A0A385SNC7"/>
<evidence type="ECO:0000256" key="1">
    <source>
        <dbReference type="ARBA" id="ARBA00009477"/>
    </source>
</evidence>
<proteinExistence type="inferred from homology"/>
<dbReference type="InterPro" id="IPR006143">
    <property type="entry name" value="RND_pump_MFP"/>
</dbReference>
<dbReference type="KEGG" id="chk:D4L85_19785"/>
<dbReference type="InterPro" id="IPR058637">
    <property type="entry name" value="YknX-like_C"/>
</dbReference>
<dbReference type="NCBIfam" id="TIGR01730">
    <property type="entry name" value="RND_mfp"/>
    <property type="match status" value="1"/>
</dbReference>
<accession>A0A385SNC7</accession>
<feature type="coiled-coil region" evidence="2">
    <location>
        <begin position="103"/>
        <end position="161"/>
    </location>
</feature>
<evidence type="ECO:0000256" key="3">
    <source>
        <dbReference type="SAM" id="Phobius"/>
    </source>
</evidence>
<evidence type="ECO:0000256" key="2">
    <source>
        <dbReference type="SAM" id="Coils"/>
    </source>
</evidence>
<keyword evidence="3" id="KW-1133">Transmembrane helix</keyword>
<reference evidence="8" key="1">
    <citation type="submission" date="2018-09" db="EMBL/GenBank/DDBJ databases">
        <title>Chryseolinea sp. KIS68-18 isolated from soil.</title>
        <authorList>
            <person name="Weon H.-Y."/>
            <person name="Kwon S.-W."/>
            <person name="Lee S.A."/>
        </authorList>
    </citation>
    <scope>NUCLEOTIDE SEQUENCE [LARGE SCALE GENOMIC DNA]</scope>
    <source>
        <strain evidence="8">KIS68-18</strain>
    </source>
</reference>
<dbReference type="Gene3D" id="2.40.420.20">
    <property type="match status" value="1"/>
</dbReference>
<feature type="domain" description="YknX-like C-terminal permuted SH3-like" evidence="5">
    <location>
        <begin position="282"/>
        <end position="350"/>
    </location>
</feature>
<dbReference type="SUPFAM" id="SSF111369">
    <property type="entry name" value="HlyD-like secretion proteins"/>
    <property type="match status" value="1"/>
</dbReference>
<gene>
    <name evidence="7" type="ORF">D4L85_19785</name>
</gene>
<feature type="transmembrane region" description="Helical" evidence="3">
    <location>
        <begin position="6"/>
        <end position="23"/>
    </location>
</feature>
<feature type="domain" description="CzcB-like barrel-sandwich hybrid" evidence="4">
    <location>
        <begin position="78"/>
        <end position="195"/>
    </location>
</feature>
<sequence>MKSMHIISIIGFLIVLLIGYNLWANKKVLDEKNTPALQSKLRIPVKIAVASEQLHEINMIKTGSIAPFKEVKALALSGGMIRQIRFDLGSHVTEGQVLAVMDMQALQLDLQKAETNASKLQHDLQVYTELLQGKAATQEKVNEISKNYQDALNQVSQVKKNISDAAIKAPISGIISAKPVESGMYANAGSEIATIISLSKAKVAVNLTESEVYQIQQGQSVKIKTDVYPDKSFSGSVSFISPQADETHSYRVEVMMNNTETSLLRSGTFVYVDFSKNTTEKVLVIPREALLESIQNASVYVVSDSVVHQRPIQTGKALGENIQVTRGLRAEEVVVTSGQINLKEGSVVRVSN</sequence>
<dbReference type="Pfam" id="PF25989">
    <property type="entry name" value="YknX_C"/>
    <property type="match status" value="1"/>
</dbReference>
<dbReference type="GO" id="GO:0015562">
    <property type="term" value="F:efflux transmembrane transporter activity"/>
    <property type="evidence" value="ECO:0007669"/>
    <property type="project" value="TreeGrafter"/>
</dbReference>
<keyword evidence="3" id="KW-0812">Transmembrane</keyword>
<dbReference type="OrthoDB" id="9784685at2"/>
<dbReference type="RefSeq" id="WP_119755930.1">
    <property type="nucleotide sequence ID" value="NZ_CP032382.1"/>
</dbReference>
<dbReference type="InterPro" id="IPR058636">
    <property type="entry name" value="Beta-barrel_YknX"/>
</dbReference>
<dbReference type="GO" id="GO:1990281">
    <property type="term" value="C:efflux pump complex"/>
    <property type="evidence" value="ECO:0007669"/>
    <property type="project" value="TreeGrafter"/>
</dbReference>
<dbReference type="Gene3D" id="1.10.287.470">
    <property type="entry name" value="Helix hairpin bin"/>
    <property type="match status" value="1"/>
</dbReference>
<organism evidence="7 8">
    <name type="scientific">Chryseolinea soli</name>
    <dbReference type="NCBI Taxonomy" id="2321403"/>
    <lineage>
        <taxon>Bacteria</taxon>
        <taxon>Pseudomonadati</taxon>
        <taxon>Bacteroidota</taxon>
        <taxon>Cytophagia</taxon>
        <taxon>Cytophagales</taxon>
        <taxon>Fulvivirgaceae</taxon>
        <taxon>Chryseolinea</taxon>
    </lineage>
</organism>
<keyword evidence="3" id="KW-0472">Membrane</keyword>
<name>A0A385SNC7_9BACT</name>
<protein>
    <submittedName>
        <fullName evidence="7">Efflux RND transporter periplasmic adaptor subunit</fullName>
    </submittedName>
</protein>
<evidence type="ECO:0000313" key="7">
    <source>
        <dbReference type="EMBL" id="AYB32679.1"/>
    </source>
</evidence>
<evidence type="ECO:0000259" key="4">
    <source>
        <dbReference type="Pfam" id="PF25973"/>
    </source>
</evidence>
<comment type="similarity">
    <text evidence="1">Belongs to the membrane fusion protein (MFP) (TC 8.A.1) family.</text>
</comment>
<dbReference type="EMBL" id="CP032382">
    <property type="protein sequence ID" value="AYB32679.1"/>
    <property type="molecule type" value="Genomic_DNA"/>
</dbReference>
<dbReference type="PANTHER" id="PTHR30469">
    <property type="entry name" value="MULTIDRUG RESISTANCE PROTEIN MDTA"/>
    <property type="match status" value="1"/>
</dbReference>
<dbReference type="Gene3D" id="2.40.30.170">
    <property type="match status" value="1"/>
</dbReference>
<feature type="domain" description="YknX-like beta-barrel" evidence="6">
    <location>
        <begin position="202"/>
        <end position="272"/>
    </location>
</feature>
<dbReference type="Pfam" id="PF25990">
    <property type="entry name" value="Beta-barrel_YknX"/>
    <property type="match status" value="1"/>
</dbReference>
<evidence type="ECO:0000259" key="5">
    <source>
        <dbReference type="Pfam" id="PF25989"/>
    </source>
</evidence>
<keyword evidence="2" id="KW-0175">Coiled coil</keyword>
<evidence type="ECO:0000313" key="8">
    <source>
        <dbReference type="Proteomes" id="UP000266183"/>
    </source>
</evidence>